<dbReference type="AlphaFoldDB" id="A0ABD4ZWI7"/>
<dbReference type="RefSeq" id="WP_103301150.1">
    <property type="nucleotide sequence ID" value="NZ_CP078507.1"/>
</dbReference>
<comment type="caution">
    <text evidence="1">The sequence shown here is derived from an EMBL/GenBank/DDBJ whole genome shotgun (WGS) entry which is preliminary data.</text>
</comment>
<evidence type="ECO:0000313" key="2">
    <source>
        <dbReference type="Proteomes" id="UP001241571"/>
    </source>
</evidence>
<sequence>MSRLVTIYKGWEIHQGAAEGRFKHGQLFKPMNDQGNCLEIDNLSDEDFAFGSVIIHDKRDKFNHKIFAKAFVWDLLKEYELVSNPPR</sequence>
<evidence type="ECO:0008006" key="3">
    <source>
        <dbReference type="Google" id="ProtNLM"/>
    </source>
</evidence>
<organism evidence="1 2">
    <name type="scientific">Enterococcus gallinarum</name>
    <dbReference type="NCBI Taxonomy" id="1353"/>
    <lineage>
        <taxon>Bacteria</taxon>
        <taxon>Bacillati</taxon>
        <taxon>Bacillota</taxon>
        <taxon>Bacilli</taxon>
        <taxon>Lactobacillales</taxon>
        <taxon>Enterococcaceae</taxon>
        <taxon>Enterococcus</taxon>
    </lineage>
</organism>
<evidence type="ECO:0000313" key="1">
    <source>
        <dbReference type="EMBL" id="MDL4937125.1"/>
    </source>
</evidence>
<name>A0ABD4ZWI7_ENTGA</name>
<dbReference type="EMBL" id="JASUBT010000013">
    <property type="protein sequence ID" value="MDL4937125.1"/>
    <property type="molecule type" value="Genomic_DNA"/>
</dbReference>
<dbReference type="Proteomes" id="UP001241571">
    <property type="component" value="Unassembled WGS sequence"/>
</dbReference>
<protein>
    <recommendedName>
        <fullName evidence="3">YopX protein domain-containing protein</fullName>
    </recommendedName>
</protein>
<gene>
    <name evidence="1" type="ORF">QRX88_15580</name>
</gene>
<proteinExistence type="predicted"/>
<accession>A0ABD4ZWI7</accession>
<reference evidence="1 2" key="1">
    <citation type="submission" date="2023-06" db="EMBL/GenBank/DDBJ databases">
        <title>Acute promotion of culturable opportunistic pathogens and persistent increase of antibiotic resistance following antibiotic exposure in mouse gut microbiota.</title>
        <authorList>
            <person name="Li L."/>
            <person name="Wang B."/>
            <person name="Sun Y."/>
            <person name="Wang M."/>
            <person name="Xu H."/>
        </authorList>
    </citation>
    <scope>NUCLEOTIDE SEQUENCE [LARGE SCALE GENOMIC DNA]</scope>
    <source>
        <strain evidence="1 2">CRI2_2</strain>
    </source>
</reference>